<accession>A0AAD7ALC8</accession>
<protein>
    <submittedName>
        <fullName evidence="1">Uncharacterized protein</fullName>
    </submittedName>
</protein>
<dbReference type="Proteomes" id="UP001218218">
    <property type="component" value="Unassembled WGS sequence"/>
</dbReference>
<proteinExistence type="predicted"/>
<evidence type="ECO:0000313" key="1">
    <source>
        <dbReference type="EMBL" id="KAJ7362244.1"/>
    </source>
</evidence>
<comment type="caution">
    <text evidence="1">The sequence shown here is derived from an EMBL/GenBank/DDBJ whole genome shotgun (WGS) entry which is preliminary data.</text>
</comment>
<gene>
    <name evidence="1" type="ORF">DFH08DRAFT_321031</name>
</gene>
<sequence>MCLIYVARTPRSHTWSPLLTVGLFDGLAPADFSALRHLETKDTNRTANLQRLSWESEEIGQYGPYGSGARFFSGLVRRFLCTLPGLVGLWVDEQALLPAKGEGVGFDRVYTFCSVAQLFDADTDSITTDSITPAVFGVQEKAAWRASLKVILGQLESLRVGFGVMYAAEVGLILGCCDPTMLTQFGFMWAWREYGRDDPISPELLAHLARFPQLTDVHILFPRPETQPDGSPDPVVDPRTVRDVTAIFDANKSIHRVGIGHSIVWERAPSCPGSGVSESDGSVVLVSDGSVVPNPAVPRFYHAGHMVNPADASGWRYDNHSTPLRPQRGEEIGQLRDLLKRILE</sequence>
<dbReference type="AlphaFoldDB" id="A0AAD7ALC8"/>
<evidence type="ECO:0000313" key="2">
    <source>
        <dbReference type="Proteomes" id="UP001218218"/>
    </source>
</evidence>
<name>A0AAD7ALC8_9AGAR</name>
<dbReference type="EMBL" id="JARIHO010000004">
    <property type="protein sequence ID" value="KAJ7362244.1"/>
    <property type="molecule type" value="Genomic_DNA"/>
</dbReference>
<keyword evidence="2" id="KW-1185">Reference proteome</keyword>
<organism evidence="1 2">
    <name type="scientific">Mycena albidolilacea</name>
    <dbReference type="NCBI Taxonomy" id="1033008"/>
    <lineage>
        <taxon>Eukaryota</taxon>
        <taxon>Fungi</taxon>
        <taxon>Dikarya</taxon>
        <taxon>Basidiomycota</taxon>
        <taxon>Agaricomycotina</taxon>
        <taxon>Agaricomycetes</taxon>
        <taxon>Agaricomycetidae</taxon>
        <taxon>Agaricales</taxon>
        <taxon>Marasmiineae</taxon>
        <taxon>Mycenaceae</taxon>
        <taxon>Mycena</taxon>
    </lineage>
</organism>
<reference evidence="1" key="1">
    <citation type="submission" date="2023-03" db="EMBL/GenBank/DDBJ databases">
        <title>Massive genome expansion in bonnet fungi (Mycena s.s.) driven by repeated elements and novel gene families across ecological guilds.</title>
        <authorList>
            <consortium name="Lawrence Berkeley National Laboratory"/>
            <person name="Harder C.B."/>
            <person name="Miyauchi S."/>
            <person name="Viragh M."/>
            <person name="Kuo A."/>
            <person name="Thoen E."/>
            <person name="Andreopoulos B."/>
            <person name="Lu D."/>
            <person name="Skrede I."/>
            <person name="Drula E."/>
            <person name="Henrissat B."/>
            <person name="Morin E."/>
            <person name="Kohler A."/>
            <person name="Barry K."/>
            <person name="LaButti K."/>
            <person name="Morin E."/>
            <person name="Salamov A."/>
            <person name="Lipzen A."/>
            <person name="Mereny Z."/>
            <person name="Hegedus B."/>
            <person name="Baldrian P."/>
            <person name="Stursova M."/>
            <person name="Weitz H."/>
            <person name="Taylor A."/>
            <person name="Grigoriev I.V."/>
            <person name="Nagy L.G."/>
            <person name="Martin F."/>
            <person name="Kauserud H."/>
        </authorList>
    </citation>
    <scope>NUCLEOTIDE SEQUENCE</scope>
    <source>
        <strain evidence="1">CBHHK002</strain>
    </source>
</reference>